<proteinExistence type="predicted"/>
<evidence type="ECO:0000313" key="2">
    <source>
        <dbReference type="Proteomes" id="UP001152888"/>
    </source>
</evidence>
<protein>
    <submittedName>
        <fullName evidence="1">Uncharacterized protein</fullName>
    </submittedName>
</protein>
<dbReference type="OrthoDB" id="5957963at2759"/>
<evidence type="ECO:0000313" key="1">
    <source>
        <dbReference type="EMBL" id="CAH1955883.1"/>
    </source>
</evidence>
<name>A0A9P0JQM8_ACAOB</name>
<comment type="caution">
    <text evidence="1">The sequence shown here is derived from an EMBL/GenBank/DDBJ whole genome shotgun (WGS) entry which is preliminary data.</text>
</comment>
<sequence length="9" mass="1212">MPREFFSWL</sequence>
<organism evidence="1 2">
    <name type="scientific">Acanthoscelides obtectus</name>
    <name type="common">Bean weevil</name>
    <name type="synonym">Bruchus obtectus</name>
    <dbReference type="NCBI Taxonomy" id="200917"/>
    <lineage>
        <taxon>Eukaryota</taxon>
        <taxon>Metazoa</taxon>
        <taxon>Ecdysozoa</taxon>
        <taxon>Arthropoda</taxon>
        <taxon>Hexapoda</taxon>
        <taxon>Insecta</taxon>
        <taxon>Pterygota</taxon>
        <taxon>Neoptera</taxon>
        <taxon>Endopterygota</taxon>
        <taxon>Coleoptera</taxon>
        <taxon>Polyphaga</taxon>
        <taxon>Cucujiformia</taxon>
        <taxon>Chrysomeloidea</taxon>
        <taxon>Chrysomelidae</taxon>
        <taxon>Bruchinae</taxon>
        <taxon>Bruchini</taxon>
        <taxon>Acanthoscelides</taxon>
    </lineage>
</organism>
<reference evidence="1" key="1">
    <citation type="submission" date="2022-03" db="EMBL/GenBank/DDBJ databases">
        <authorList>
            <person name="Sayadi A."/>
        </authorList>
    </citation>
    <scope>NUCLEOTIDE SEQUENCE</scope>
</reference>
<gene>
    <name evidence="1" type="ORF">ACAOBT_LOCUS1307</name>
</gene>
<dbReference type="EMBL" id="CAKOFQ010006663">
    <property type="protein sequence ID" value="CAH1955883.1"/>
    <property type="molecule type" value="Genomic_DNA"/>
</dbReference>
<dbReference type="Proteomes" id="UP001152888">
    <property type="component" value="Unassembled WGS sequence"/>
</dbReference>
<accession>A0A9P0JQM8</accession>
<keyword evidence="2" id="KW-1185">Reference proteome</keyword>